<keyword evidence="4 5" id="KW-0472">Membrane</keyword>
<dbReference type="InterPro" id="IPR003752">
    <property type="entry name" value="DiS_bond_form_DsbB/BdbC"/>
</dbReference>
<dbReference type="GO" id="GO:0006457">
    <property type="term" value="P:protein folding"/>
    <property type="evidence" value="ECO:0007669"/>
    <property type="project" value="InterPro"/>
</dbReference>
<dbReference type="GO" id="GO:0015035">
    <property type="term" value="F:protein-disulfide reductase activity"/>
    <property type="evidence" value="ECO:0007669"/>
    <property type="project" value="InterPro"/>
</dbReference>
<accession>A0A9E6ZVS9</accession>
<dbReference type="RefSeq" id="WP_244450326.1">
    <property type="nucleotide sequence ID" value="NZ_CP083239.1"/>
</dbReference>
<dbReference type="EMBL" id="CP083239">
    <property type="protein sequence ID" value="UOK72629.1"/>
    <property type="molecule type" value="Genomic_DNA"/>
</dbReference>
<feature type="transmembrane region" description="Helical" evidence="5">
    <location>
        <begin position="49"/>
        <end position="68"/>
    </location>
</feature>
<dbReference type="Gene3D" id="1.20.1550.10">
    <property type="entry name" value="DsbB-like"/>
    <property type="match status" value="1"/>
</dbReference>
<evidence type="ECO:0000256" key="5">
    <source>
        <dbReference type="SAM" id="Phobius"/>
    </source>
</evidence>
<dbReference type="InterPro" id="IPR023380">
    <property type="entry name" value="DsbB-like_sf"/>
</dbReference>
<feature type="transmembrane region" description="Helical" evidence="5">
    <location>
        <begin position="114"/>
        <end position="134"/>
    </location>
</feature>
<keyword evidence="3 5" id="KW-1133">Transmembrane helix</keyword>
<dbReference type="GO" id="GO:0016020">
    <property type="term" value="C:membrane"/>
    <property type="evidence" value="ECO:0007669"/>
    <property type="project" value="UniProtKB-SubCell"/>
</dbReference>
<evidence type="ECO:0000256" key="2">
    <source>
        <dbReference type="ARBA" id="ARBA00022692"/>
    </source>
</evidence>
<dbReference type="Proteomes" id="UP000831684">
    <property type="component" value="Chromosome"/>
</dbReference>
<gene>
    <name evidence="6" type="ORF">K9D25_08000</name>
</gene>
<dbReference type="Pfam" id="PF02600">
    <property type="entry name" value="DsbB"/>
    <property type="match status" value="1"/>
</dbReference>
<organism evidence="6 7">
    <name type="scientific">Ancylobacter polymorphus</name>
    <dbReference type="NCBI Taxonomy" id="223390"/>
    <lineage>
        <taxon>Bacteria</taxon>
        <taxon>Pseudomonadati</taxon>
        <taxon>Pseudomonadota</taxon>
        <taxon>Alphaproteobacteria</taxon>
        <taxon>Hyphomicrobiales</taxon>
        <taxon>Xanthobacteraceae</taxon>
        <taxon>Ancylobacter</taxon>
    </lineage>
</organism>
<proteinExistence type="predicted"/>
<feature type="transmembrane region" description="Helical" evidence="5">
    <location>
        <begin position="20"/>
        <end position="37"/>
    </location>
</feature>
<comment type="subcellular location">
    <subcellularLocation>
        <location evidence="1">Membrane</location>
        <topology evidence="1">Multi-pass membrane protein</topology>
    </subcellularLocation>
</comment>
<evidence type="ECO:0000256" key="4">
    <source>
        <dbReference type="ARBA" id="ARBA00023136"/>
    </source>
</evidence>
<feature type="transmembrane region" description="Helical" evidence="5">
    <location>
        <begin position="75"/>
        <end position="94"/>
    </location>
</feature>
<dbReference type="KEGG" id="apol:K9D25_08000"/>
<sequence>MNNDTSPGFLSPELARQLNALGLITIGVVLLVAFYDQLVGGELPCPLCILQRAGFVGVGVGLALNLKFGPRPSHYALAILSAMAGGAVAARQVLLHIVPGTGTFGAAFLGMHFYSWALLLFIVIIAGCALLLLFDRQFAPAARVHTLSGLVLFAFALIALLALGNGVSTVLECAGGLCPDDPVSYQLLEGAAPAPAP</sequence>
<keyword evidence="2 5" id="KW-0812">Transmembrane</keyword>
<evidence type="ECO:0000313" key="7">
    <source>
        <dbReference type="Proteomes" id="UP000831684"/>
    </source>
</evidence>
<reference evidence="6" key="1">
    <citation type="submission" date="2021-09" db="EMBL/GenBank/DDBJ databases">
        <title>Network and meta-omics reveal the key degrader and cooperation patterns in an efficient 1,4-dioxane-degrading microbial community.</title>
        <authorList>
            <person name="Dai C."/>
        </authorList>
    </citation>
    <scope>NUCLEOTIDE SEQUENCE</scope>
    <source>
        <strain evidence="6">ZM13</strain>
    </source>
</reference>
<dbReference type="AlphaFoldDB" id="A0A9E6ZVS9"/>
<name>A0A9E6ZVS9_9HYPH</name>
<evidence type="ECO:0000256" key="1">
    <source>
        <dbReference type="ARBA" id="ARBA00004141"/>
    </source>
</evidence>
<evidence type="ECO:0000256" key="3">
    <source>
        <dbReference type="ARBA" id="ARBA00022989"/>
    </source>
</evidence>
<dbReference type="SUPFAM" id="SSF158442">
    <property type="entry name" value="DsbB-like"/>
    <property type="match status" value="1"/>
</dbReference>
<evidence type="ECO:0000313" key="6">
    <source>
        <dbReference type="EMBL" id="UOK72629.1"/>
    </source>
</evidence>
<feature type="transmembrane region" description="Helical" evidence="5">
    <location>
        <begin position="146"/>
        <end position="164"/>
    </location>
</feature>
<protein>
    <submittedName>
        <fullName evidence="6">Disulfide bond formation protein B</fullName>
    </submittedName>
</protein>